<feature type="region of interest" description="Disordered" evidence="3">
    <location>
        <begin position="374"/>
        <end position="402"/>
    </location>
</feature>
<comment type="caution">
    <text evidence="5">The sequence shown here is derived from an EMBL/GenBank/DDBJ whole genome shotgun (WGS) entry which is preliminary data.</text>
</comment>
<gene>
    <name evidence="5" type="ORF">Tci_034434</name>
</gene>
<dbReference type="SMART" id="SM00343">
    <property type="entry name" value="ZnF_C2HC"/>
    <property type="match status" value="1"/>
</dbReference>
<organism evidence="5">
    <name type="scientific">Tanacetum cinerariifolium</name>
    <name type="common">Dalmatian daisy</name>
    <name type="synonym">Chrysanthemum cinerariifolium</name>
    <dbReference type="NCBI Taxonomy" id="118510"/>
    <lineage>
        <taxon>Eukaryota</taxon>
        <taxon>Viridiplantae</taxon>
        <taxon>Streptophyta</taxon>
        <taxon>Embryophyta</taxon>
        <taxon>Tracheophyta</taxon>
        <taxon>Spermatophyta</taxon>
        <taxon>Magnoliopsida</taxon>
        <taxon>eudicotyledons</taxon>
        <taxon>Gunneridae</taxon>
        <taxon>Pentapetalae</taxon>
        <taxon>asterids</taxon>
        <taxon>campanulids</taxon>
        <taxon>Asterales</taxon>
        <taxon>Asteraceae</taxon>
        <taxon>Asteroideae</taxon>
        <taxon>Anthemideae</taxon>
        <taxon>Anthemidinae</taxon>
        <taxon>Tanacetum</taxon>
    </lineage>
</organism>
<dbReference type="GO" id="GO:0003676">
    <property type="term" value="F:nucleic acid binding"/>
    <property type="evidence" value="ECO:0007669"/>
    <property type="project" value="InterPro"/>
</dbReference>
<feature type="compositionally biased region" description="Basic and acidic residues" evidence="3">
    <location>
        <begin position="374"/>
        <end position="393"/>
    </location>
</feature>
<evidence type="ECO:0000256" key="3">
    <source>
        <dbReference type="SAM" id="MobiDB-lite"/>
    </source>
</evidence>
<dbReference type="AlphaFoldDB" id="A0A6L2LKV4"/>
<keyword evidence="1" id="KW-0862">Zinc</keyword>
<keyword evidence="2" id="KW-0175">Coiled coil</keyword>
<dbReference type="GO" id="GO:0008270">
    <property type="term" value="F:zinc ion binding"/>
    <property type="evidence" value="ECO:0007669"/>
    <property type="project" value="UniProtKB-KW"/>
</dbReference>
<reference evidence="5" key="1">
    <citation type="journal article" date="2019" name="Sci. Rep.">
        <title>Draft genome of Tanacetum cinerariifolium, the natural source of mosquito coil.</title>
        <authorList>
            <person name="Yamashiro T."/>
            <person name="Shiraishi A."/>
            <person name="Satake H."/>
            <person name="Nakayama K."/>
        </authorList>
    </citation>
    <scope>NUCLEOTIDE SEQUENCE</scope>
</reference>
<feature type="coiled-coil region" evidence="2">
    <location>
        <begin position="221"/>
        <end position="262"/>
    </location>
</feature>
<dbReference type="InterPro" id="IPR036875">
    <property type="entry name" value="Znf_CCHC_sf"/>
</dbReference>
<feature type="region of interest" description="Disordered" evidence="3">
    <location>
        <begin position="1"/>
        <end position="20"/>
    </location>
</feature>
<keyword evidence="1" id="KW-0479">Metal-binding</keyword>
<dbReference type="SUPFAM" id="SSF57756">
    <property type="entry name" value="Retrovirus zinc finger-like domains"/>
    <property type="match status" value="1"/>
</dbReference>
<feature type="compositionally biased region" description="Low complexity" evidence="3">
    <location>
        <begin position="1"/>
        <end position="15"/>
    </location>
</feature>
<keyword evidence="1" id="KW-0863">Zinc-finger</keyword>
<dbReference type="Gene3D" id="4.10.60.10">
    <property type="entry name" value="Zinc finger, CCHC-type"/>
    <property type="match status" value="1"/>
</dbReference>
<dbReference type="PROSITE" id="PS50158">
    <property type="entry name" value="ZF_CCHC"/>
    <property type="match status" value="1"/>
</dbReference>
<dbReference type="EMBL" id="BKCJ010004677">
    <property type="protein sequence ID" value="GEU62456.1"/>
    <property type="molecule type" value="Genomic_DNA"/>
</dbReference>
<dbReference type="InterPro" id="IPR001878">
    <property type="entry name" value="Znf_CCHC"/>
</dbReference>
<accession>A0A6L2LKV4</accession>
<sequence length="402" mass="46327">MAIVSSSNNNSTSTNGIVNTDNRVSTASTQVNVAFSTNIDSLSDVVICSFFASQTNSPQLVHEDLEQIHQYDMEGMDLKWQIAMLTMRARKFLKGTRRNLTINGNETIGFDKSNVECYNCHKRGHFTRECRAPRNQDNKHKKSSRRSVSVEKTNSIALVLCDGLGGYDWKIVKYIKSQYKKLLKQLRKSELMVLGYKTGLESVEERLKFFKTNEYVYLEDIKILKVEIQIKEISIRELRRKLEIAQKEKDDIQLNVEKFKNASISLNRLLDCQIVDNCKKGLGYENYNAVPPPYTGNFMPSTNDLSFTGLDEFANKPVAENTKSSIEETKRVRKNDDALIIEEWVSDNEEENVSQPKIEKKTVRPSIVKKEFIKLRQQEKTARKTDKKVEHNRQNTHRPRGN</sequence>
<evidence type="ECO:0000313" key="5">
    <source>
        <dbReference type="EMBL" id="GEU62456.1"/>
    </source>
</evidence>
<evidence type="ECO:0000256" key="2">
    <source>
        <dbReference type="SAM" id="Coils"/>
    </source>
</evidence>
<proteinExistence type="predicted"/>
<feature type="domain" description="CCHC-type" evidence="4">
    <location>
        <begin position="117"/>
        <end position="131"/>
    </location>
</feature>
<name>A0A6L2LKV4_TANCI</name>
<evidence type="ECO:0000256" key="1">
    <source>
        <dbReference type="PROSITE-ProRule" id="PRU00047"/>
    </source>
</evidence>
<protein>
    <recommendedName>
        <fullName evidence="4">CCHC-type domain-containing protein</fullName>
    </recommendedName>
</protein>
<evidence type="ECO:0000259" key="4">
    <source>
        <dbReference type="PROSITE" id="PS50158"/>
    </source>
</evidence>